<evidence type="ECO:0000313" key="1">
    <source>
        <dbReference type="EMBL" id="KYO31339.1"/>
    </source>
</evidence>
<organism evidence="1 2">
    <name type="scientific">Alligator mississippiensis</name>
    <name type="common">American alligator</name>
    <dbReference type="NCBI Taxonomy" id="8496"/>
    <lineage>
        <taxon>Eukaryota</taxon>
        <taxon>Metazoa</taxon>
        <taxon>Chordata</taxon>
        <taxon>Craniata</taxon>
        <taxon>Vertebrata</taxon>
        <taxon>Euteleostomi</taxon>
        <taxon>Archelosauria</taxon>
        <taxon>Archosauria</taxon>
        <taxon>Crocodylia</taxon>
        <taxon>Alligatoridae</taxon>
        <taxon>Alligatorinae</taxon>
        <taxon>Alligator</taxon>
    </lineage>
</organism>
<gene>
    <name evidence="1" type="ORF">Y1Q_0002574</name>
</gene>
<reference evidence="1 2" key="1">
    <citation type="journal article" date="2012" name="Genome Biol.">
        <title>Sequencing three crocodilian genomes to illuminate the evolution of archosaurs and amniotes.</title>
        <authorList>
            <person name="St John J.A."/>
            <person name="Braun E.L."/>
            <person name="Isberg S.R."/>
            <person name="Miles L.G."/>
            <person name="Chong A.Y."/>
            <person name="Gongora J."/>
            <person name="Dalzell P."/>
            <person name="Moran C."/>
            <person name="Bed'hom B."/>
            <person name="Abzhanov A."/>
            <person name="Burgess S.C."/>
            <person name="Cooksey A.M."/>
            <person name="Castoe T.A."/>
            <person name="Crawford N.G."/>
            <person name="Densmore L.D."/>
            <person name="Drew J.C."/>
            <person name="Edwards S.V."/>
            <person name="Faircloth B.C."/>
            <person name="Fujita M.K."/>
            <person name="Greenwold M.J."/>
            <person name="Hoffmann F.G."/>
            <person name="Howard J.M."/>
            <person name="Iguchi T."/>
            <person name="Janes D.E."/>
            <person name="Khan S.Y."/>
            <person name="Kohno S."/>
            <person name="de Koning A.J."/>
            <person name="Lance S.L."/>
            <person name="McCarthy F.M."/>
            <person name="McCormack J.E."/>
            <person name="Merchant M.E."/>
            <person name="Peterson D.G."/>
            <person name="Pollock D.D."/>
            <person name="Pourmand N."/>
            <person name="Raney B.J."/>
            <person name="Roessler K.A."/>
            <person name="Sanford J.R."/>
            <person name="Sawyer R.H."/>
            <person name="Schmidt C.J."/>
            <person name="Triplett E.W."/>
            <person name="Tuberville T.D."/>
            <person name="Venegas-Anaya M."/>
            <person name="Howard J.T."/>
            <person name="Jarvis E.D."/>
            <person name="Guillette L.J.Jr."/>
            <person name="Glenn T.C."/>
            <person name="Green R.E."/>
            <person name="Ray D.A."/>
        </authorList>
    </citation>
    <scope>NUCLEOTIDE SEQUENCE [LARGE SCALE GENOMIC DNA]</scope>
    <source>
        <strain evidence="1">KSC_2009_1</strain>
    </source>
</reference>
<evidence type="ECO:0000313" key="2">
    <source>
        <dbReference type="Proteomes" id="UP000050525"/>
    </source>
</evidence>
<keyword evidence="2" id="KW-1185">Reference proteome</keyword>
<comment type="caution">
    <text evidence="1">The sequence shown here is derived from an EMBL/GenBank/DDBJ whole genome shotgun (WGS) entry which is preliminary data.</text>
</comment>
<dbReference type="AlphaFoldDB" id="A0A151N428"/>
<sequence>MNCHAPGVSVRPFRRPCPRTNPAKVPGCTADVSRVESITFLYVSERGARKEAAKDRKNCSLYYTGQTAANQWNLRHRVKKSENSSCRSQTSMLARSDKCRLQCKIYTLYTGITVGTENLRQGNATDHLRVRL</sequence>
<accession>A0A151N428</accession>
<protein>
    <submittedName>
        <fullName evidence="1">Uncharacterized protein</fullName>
    </submittedName>
</protein>
<name>A0A151N428_ALLMI</name>
<dbReference type="EMBL" id="AKHW03004091">
    <property type="protein sequence ID" value="KYO31339.1"/>
    <property type="molecule type" value="Genomic_DNA"/>
</dbReference>
<proteinExistence type="predicted"/>
<dbReference type="Proteomes" id="UP000050525">
    <property type="component" value="Unassembled WGS sequence"/>
</dbReference>